<organism evidence="1 2">
    <name type="scientific">Lentinula aciculospora</name>
    <dbReference type="NCBI Taxonomy" id="153920"/>
    <lineage>
        <taxon>Eukaryota</taxon>
        <taxon>Fungi</taxon>
        <taxon>Dikarya</taxon>
        <taxon>Basidiomycota</taxon>
        <taxon>Agaricomycotina</taxon>
        <taxon>Agaricomycetes</taxon>
        <taxon>Agaricomycetidae</taxon>
        <taxon>Agaricales</taxon>
        <taxon>Marasmiineae</taxon>
        <taxon>Omphalotaceae</taxon>
        <taxon>Lentinula</taxon>
    </lineage>
</organism>
<evidence type="ECO:0000313" key="2">
    <source>
        <dbReference type="Proteomes" id="UP001150266"/>
    </source>
</evidence>
<dbReference type="AlphaFoldDB" id="A0A9W9AEK3"/>
<dbReference type="Proteomes" id="UP001150266">
    <property type="component" value="Unassembled WGS sequence"/>
</dbReference>
<gene>
    <name evidence="1" type="ORF">J3R30DRAFT_3403276</name>
</gene>
<accession>A0A9W9AEK3</accession>
<name>A0A9W9AEK3_9AGAR</name>
<keyword evidence="2" id="KW-1185">Reference proteome</keyword>
<proteinExistence type="predicted"/>
<evidence type="ECO:0000313" key="1">
    <source>
        <dbReference type="EMBL" id="KAJ4481000.1"/>
    </source>
</evidence>
<dbReference type="EMBL" id="JAOTPV010000006">
    <property type="protein sequence ID" value="KAJ4481000.1"/>
    <property type="molecule type" value="Genomic_DNA"/>
</dbReference>
<sequence>MADPCIPDAWHKRVQLLDGYLDKLPNALPLVRGDEDTAYPGFINWGMPEDWWATGKSVEKVIHDELTNILAPAPVLLKAIKAAKGVYDYMFWRVTGESAADFKDTNSTHAISDSVPQSALYDTPRRHIIRAELLPRIHVDVSTGVPHSTSTTSQDVSFDRLSSTMGTVGPMDTSTQLTGSGSLLHRSFDADLSYGEGLD</sequence>
<protein>
    <submittedName>
        <fullName evidence="1">Uncharacterized protein</fullName>
    </submittedName>
</protein>
<reference evidence="1" key="1">
    <citation type="submission" date="2022-08" db="EMBL/GenBank/DDBJ databases">
        <title>A Global Phylogenomic Analysis of the Shiitake Genus Lentinula.</title>
        <authorList>
            <consortium name="DOE Joint Genome Institute"/>
            <person name="Sierra-Patev S."/>
            <person name="Min B."/>
            <person name="Naranjo-Ortiz M."/>
            <person name="Looney B."/>
            <person name="Konkel Z."/>
            <person name="Slot J.C."/>
            <person name="Sakamoto Y."/>
            <person name="Steenwyk J.L."/>
            <person name="Rokas A."/>
            <person name="Carro J."/>
            <person name="Camarero S."/>
            <person name="Ferreira P."/>
            <person name="Molpeceres G."/>
            <person name="Ruiz-Duenas F.J."/>
            <person name="Serrano A."/>
            <person name="Henrissat B."/>
            <person name="Drula E."/>
            <person name="Hughes K.W."/>
            <person name="Mata J.L."/>
            <person name="Ishikawa N.K."/>
            <person name="Vargas-Isla R."/>
            <person name="Ushijima S."/>
            <person name="Smith C.A."/>
            <person name="Ahrendt S."/>
            <person name="Andreopoulos W."/>
            <person name="He G."/>
            <person name="Labutti K."/>
            <person name="Lipzen A."/>
            <person name="Ng V."/>
            <person name="Riley R."/>
            <person name="Sandor L."/>
            <person name="Barry K."/>
            <person name="Martinez A.T."/>
            <person name="Xiao Y."/>
            <person name="Gibbons J.G."/>
            <person name="Terashima K."/>
            <person name="Grigoriev I.V."/>
            <person name="Hibbett D.S."/>
        </authorList>
    </citation>
    <scope>NUCLEOTIDE SEQUENCE</scope>
    <source>
        <strain evidence="1">JLM2183</strain>
    </source>
</reference>
<comment type="caution">
    <text evidence="1">The sequence shown here is derived from an EMBL/GenBank/DDBJ whole genome shotgun (WGS) entry which is preliminary data.</text>
</comment>